<dbReference type="Gene3D" id="1.10.10.1190">
    <property type="entry name" value="Antirestriction protein ArdA, domain 3"/>
    <property type="match status" value="1"/>
</dbReference>
<reference evidence="1 2" key="1">
    <citation type="submission" date="2015-06" db="EMBL/GenBank/DDBJ databases">
        <authorList>
            <person name="Akther S."/>
            <person name="Anaya M."/>
            <person name="Carvajal B."/>
            <person name="Chen Y."/>
            <person name="Estrada B."/>
            <person name="Gedeon F."/>
            <person name="Golebiewska U.P."/>
            <person name="Gu W."/>
            <person name="Hernandez A."/>
            <person name="Islam T."/>
            <person name="Jin Y."/>
            <person name="Jung S.M.I.N."/>
            <person name="Nieves W."/>
            <person name="Patel N."/>
            <person name="Qu S."/>
            <person name="Sookdeo T."/>
            <person name="Tobar N."/>
            <person name="Victor W."/>
            <person name="Serrano M.G."/>
            <person name="Buck G."/>
            <person name="Lee V."/>
            <person name="Wang Y."/>
            <person name="Carvalho R."/>
            <person name="Voegtly L."/>
            <person name="Shi R."/>
            <person name="Duckworth R."/>
            <person name="Johnson A."/>
            <person name="Loviza R."/>
            <person name="Walstead R."/>
            <person name="Shah Z."/>
            <person name="Kiflezghi M."/>
            <person name="Wade K."/>
            <person name="Delesalle V.A."/>
            <person name="Bradley K.W."/>
            <person name="Asai D.J."/>
            <person name="Bowman C.A."/>
            <person name="Russell D.A."/>
            <person name="Pope W.H."/>
            <person name="Jacobs-Sera D."/>
            <person name="Hendrix R.W."/>
            <person name="Hatfull G.F."/>
        </authorList>
    </citation>
    <scope>NUCLEOTIDE SEQUENCE [LARGE SCALE GENOMIC DNA]</scope>
</reference>
<dbReference type="Gene3D" id="3.10.20.480">
    <property type="entry name" value="Antirestriction protein ArdA, domain 1"/>
    <property type="match status" value="1"/>
</dbReference>
<name>A0A0H4TJV8_9CAUD</name>
<dbReference type="EMBL" id="KT184694">
    <property type="protein sequence ID" value="AKQ07662.1"/>
    <property type="molecule type" value="Genomic_DNA"/>
</dbReference>
<dbReference type="InterPro" id="IPR041895">
    <property type="entry name" value="ArdA_dom1"/>
</dbReference>
<dbReference type="InterPro" id="IPR041893">
    <property type="entry name" value="ArdA_dom3"/>
</dbReference>
<dbReference type="KEGG" id="vg:26630698"/>
<protein>
    <submittedName>
        <fullName evidence="1">ArdA-like antirestriction protein</fullName>
    </submittedName>
</protein>
<accession>A0A0H4TJV8</accession>
<dbReference type="OrthoDB" id="10241at10239"/>
<dbReference type="GeneID" id="26630698"/>
<gene>
    <name evidence="1" type="ORF">SEA_SMEADLEY_94</name>
</gene>
<dbReference type="Pfam" id="PF07275">
    <property type="entry name" value="ArdA"/>
    <property type="match status" value="1"/>
</dbReference>
<dbReference type="Proteomes" id="UP000204421">
    <property type="component" value="Segment"/>
</dbReference>
<proteinExistence type="predicted"/>
<dbReference type="RefSeq" id="YP_009204184.1">
    <property type="nucleotide sequence ID" value="NC_028860.1"/>
</dbReference>
<evidence type="ECO:0000313" key="1">
    <source>
        <dbReference type="EMBL" id="AKQ07662.1"/>
    </source>
</evidence>
<dbReference type="InterPro" id="IPR009899">
    <property type="entry name" value="ArdA"/>
</dbReference>
<sequence>MARIYVADLAAYNAGVLHGEWIDLNGRDSEEVWAEVKAMLAEGQKLYVSKTLGVHEEWAIHDYEGFGSLRIGEYEDIDQLIDLADALEKHGEPFEAWLSEIIGDIGYFASVSDAEDQFEDRFIGAVTKEDYAYDYAEDVLGLTGVALDYFDYEKFARDLELSGDISECYYNGTDYLFRSW</sequence>
<evidence type="ECO:0000313" key="2">
    <source>
        <dbReference type="Proteomes" id="UP000204421"/>
    </source>
</evidence>
<organism evidence="1 2">
    <name type="scientific">Mycobacterium phage Smeadley</name>
    <dbReference type="NCBI Taxonomy" id="1673873"/>
    <lineage>
        <taxon>Viruses</taxon>
        <taxon>Duplodnaviria</taxon>
        <taxon>Heunggongvirae</taxon>
        <taxon>Uroviricota</taxon>
        <taxon>Caudoviricetes</taxon>
        <taxon>Fromanvirus</taxon>
        <taxon>Fromanvirus astro</taxon>
    </lineage>
</organism>